<feature type="compositionally biased region" description="Polar residues" evidence="11">
    <location>
        <begin position="35"/>
        <end position="48"/>
    </location>
</feature>
<evidence type="ECO:0000313" key="14">
    <source>
        <dbReference type="Proteomes" id="UP000038010"/>
    </source>
</evidence>
<evidence type="ECO:0000313" key="13">
    <source>
        <dbReference type="EMBL" id="KPI38295.1"/>
    </source>
</evidence>
<evidence type="ECO:0000259" key="12">
    <source>
        <dbReference type="Pfam" id="PF01694"/>
    </source>
</evidence>
<dbReference type="OrthoDB" id="2146116at2759"/>
<comment type="caution">
    <text evidence="13">The sequence shown here is derived from an EMBL/GenBank/DDBJ whole genome shotgun (WGS) entry which is preliminary data.</text>
</comment>
<feature type="region of interest" description="Disordered" evidence="11">
    <location>
        <begin position="1"/>
        <end position="76"/>
    </location>
</feature>
<keyword evidence="6 10" id="KW-0378">Hydrolase</keyword>
<feature type="transmembrane region" description="Helical" evidence="10">
    <location>
        <begin position="245"/>
        <end position="266"/>
    </location>
</feature>
<feature type="transmembrane region" description="Helical" evidence="10">
    <location>
        <begin position="366"/>
        <end position="384"/>
    </location>
</feature>
<evidence type="ECO:0000256" key="7">
    <source>
        <dbReference type="ARBA" id="ARBA00022825"/>
    </source>
</evidence>
<proteinExistence type="inferred from homology"/>
<feature type="compositionally biased region" description="Polar residues" evidence="11">
    <location>
        <begin position="60"/>
        <end position="76"/>
    </location>
</feature>
<evidence type="ECO:0000256" key="4">
    <source>
        <dbReference type="ARBA" id="ARBA00022670"/>
    </source>
</evidence>
<comment type="function">
    <text evidence="10">Serine protease involved in intramembrane proteolysis.</text>
</comment>
<feature type="region of interest" description="Disordered" evidence="11">
    <location>
        <begin position="88"/>
        <end position="109"/>
    </location>
</feature>
<feature type="transmembrane region" description="Helical" evidence="10">
    <location>
        <begin position="341"/>
        <end position="360"/>
    </location>
</feature>
<feature type="transmembrane region" description="Helical" evidence="10">
    <location>
        <begin position="278"/>
        <end position="300"/>
    </location>
</feature>
<evidence type="ECO:0000256" key="3">
    <source>
        <dbReference type="ARBA" id="ARBA00009045"/>
    </source>
</evidence>
<evidence type="ECO:0000256" key="2">
    <source>
        <dbReference type="ARBA" id="ARBA00004141"/>
    </source>
</evidence>
<dbReference type="GeneID" id="28732910"/>
<dbReference type="EMBL" id="LFJN01000019">
    <property type="protein sequence ID" value="KPI38295.1"/>
    <property type="molecule type" value="Genomic_DNA"/>
</dbReference>
<dbReference type="RefSeq" id="XP_017998258.1">
    <property type="nucleotide sequence ID" value="XM_018141029.1"/>
</dbReference>
<keyword evidence="4 10" id="KW-0645">Protease</keyword>
<evidence type="ECO:0000256" key="8">
    <source>
        <dbReference type="ARBA" id="ARBA00022989"/>
    </source>
</evidence>
<dbReference type="AlphaFoldDB" id="A0A0N1H6G2"/>
<reference evidence="13 14" key="1">
    <citation type="submission" date="2015-06" db="EMBL/GenBank/DDBJ databases">
        <title>Draft genome of the ant-associated black yeast Phialophora attae CBS 131958.</title>
        <authorList>
            <person name="Moreno L.F."/>
            <person name="Stielow B.J."/>
            <person name="de Hoog S."/>
            <person name="Vicente V.A."/>
            <person name="Weiss V.A."/>
            <person name="de Vries M."/>
            <person name="Cruz L.M."/>
            <person name="Souza E.M."/>
        </authorList>
    </citation>
    <scope>NUCLEOTIDE SEQUENCE [LARGE SCALE GENOMIC DNA]</scope>
    <source>
        <strain evidence="13 14">CBS 131958</strain>
    </source>
</reference>
<dbReference type="GO" id="GO:0006508">
    <property type="term" value="P:proteolysis"/>
    <property type="evidence" value="ECO:0007669"/>
    <property type="project" value="UniProtKB-KW"/>
</dbReference>
<dbReference type="GO" id="GO:0016020">
    <property type="term" value="C:membrane"/>
    <property type="evidence" value="ECO:0007669"/>
    <property type="project" value="UniProtKB-SubCell"/>
</dbReference>
<keyword evidence="8 10" id="KW-1133">Transmembrane helix</keyword>
<feature type="domain" description="Peptidase S54 rhomboid" evidence="12">
    <location>
        <begin position="243"/>
        <end position="380"/>
    </location>
</feature>
<feature type="region of interest" description="Disordered" evidence="11">
    <location>
        <begin position="389"/>
        <end position="427"/>
    </location>
</feature>
<keyword evidence="7 10" id="KW-0720">Serine protease</keyword>
<keyword evidence="9 10" id="KW-0472">Membrane</keyword>
<protein>
    <recommendedName>
        <fullName evidence="10">Rhomboid-type serine protease</fullName>
        <ecNumber evidence="10">3.4.21.105</ecNumber>
    </recommendedName>
</protein>
<comment type="similarity">
    <text evidence="3 10">Belongs to the peptidase S54 family.</text>
</comment>
<dbReference type="InterPro" id="IPR022764">
    <property type="entry name" value="Peptidase_S54_rhomboid_dom"/>
</dbReference>
<feature type="transmembrane region" description="Helical" evidence="10">
    <location>
        <begin position="463"/>
        <end position="485"/>
    </location>
</feature>
<comment type="subcellular location">
    <subcellularLocation>
        <location evidence="2 10">Membrane</location>
        <topology evidence="2 10">Multi-pass membrane protein</topology>
    </subcellularLocation>
</comment>
<dbReference type="Proteomes" id="UP000038010">
    <property type="component" value="Unassembled WGS sequence"/>
</dbReference>
<accession>A0A0N1H6G2</accession>
<feature type="compositionally biased region" description="Low complexity" evidence="11">
    <location>
        <begin position="394"/>
        <end position="407"/>
    </location>
</feature>
<evidence type="ECO:0000256" key="1">
    <source>
        <dbReference type="ARBA" id="ARBA00000156"/>
    </source>
</evidence>
<feature type="transmembrane region" description="Helical" evidence="10">
    <location>
        <begin position="306"/>
        <end position="329"/>
    </location>
</feature>
<evidence type="ECO:0000256" key="5">
    <source>
        <dbReference type="ARBA" id="ARBA00022692"/>
    </source>
</evidence>
<keyword evidence="5 10" id="KW-0812">Transmembrane</keyword>
<comment type="catalytic activity">
    <reaction evidence="1 10">
        <text>Cleaves type-1 transmembrane domains using a catalytic dyad composed of serine and histidine that are contributed by different transmembrane domains.</text>
        <dbReference type="EC" id="3.4.21.105"/>
    </reaction>
</comment>
<feature type="transmembrane region" description="Helical" evidence="10">
    <location>
        <begin position="135"/>
        <end position="155"/>
    </location>
</feature>
<dbReference type="PANTHER" id="PTHR22936">
    <property type="entry name" value="RHOMBOID-RELATED"/>
    <property type="match status" value="1"/>
</dbReference>
<evidence type="ECO:0000256" key="9">
    <source>
        <dbReference type="ARBA" id="ARBA00023136"/>
    </source>
</evidence>
<feature type="compositionally biased region" description="Polar residues" evidence="11">
    <location>
        <begin position="1"/>
        <end position="15"/>
    </location>
</feature>
<gene>
    <name evidence="13" type="ORF">AB675_12123</name>
</gene>
<dbReference type="VEuPathDB" id="FungiDB:AB675_12123"/>
<dbReference type="GO" id="GO:0004252">
    <property type="term" value="F:serine-type endopeptidase activity"/>
    <property type="evidence" value="ECO:0007669"/>
    <property type="project" value="InterPro"/>
</dbReference>
<sequence>MASQDYYNSFAQPSRPNKPPPSSLPYTKAFYTPAASAQHSQSTLNHTFGQDAPPDPRYYGSSQSSLPQKPAKQSSTEMYTLPVSKISTNQSDLSHQNTHHPPSPEGRVEAQLLTESTGKDRKRKKKQDGWFRGKIPWVVYVVTMAQLTVFIVEIIRNSIVTGSPIMTKPSFNPMIGPSPYMLINMGARFVPCMRRDEDIQEANPPVTQWHCPSSTSNDPDDPNNSCDLSALCGFGGLDNQHPDQWFRFIVPIFLHAGIIHIAFNMLLQLTLGREIEKLIGSIRFALVYFFSGIFGFVLGANFAGKAAASTGASGALFGILAINLLDLIYHWQERYKPLRELMWLIAEIVVSFVLGLLPGLDNFAHIGGFLMGLVLGICILHSPAPLRKRMGERSGPPSTSPTTGSSSKVGPYHRTPSNENQDLSLMKPSQRAARREKMADYAAFRKSPLAFFKSRKPLWWGWWLLRAGALIGVLVGFVVLLNNFYKYHDTCSWCKYLSCLNISNWCELDNLRIEQKSPNTRRSIAMAGAMVLGGALL</sequence>
<dbReference type="InterPro" id="IPR035952">
    <property type="entry name" value="Rhomboid-like_sf"/>
</dbReference>
<keyword evidence="14" id="KW-1185">Reference proteome</keyword>
<evidence type="ECO:0000256" key="10">
    <source>
        <dbReference type="RuleBase" id="RU362115"/>
    </source>
</evidence>
<dbReference type="InterPro" id="IPR002610">
    <property type="entry name" value="Peptidase_S54_rhomboid-like"/>
</dbReference>
<dbReference type="STRING" id="1664694.A0A0N1H6G2"/>
<organism evidence="13 14">
    <name type="scientific">Cyphellophora attinorum</name>
    <dbReference type="NCBI Taxonomy" id="1664694"/>
    <lineage>
        <taxon>Eukaryota</taxon>
        <taxon>Fungi</taxon>
        <taxon>Dikarya</taxon>
        <taxon>Ascomycota</taxon>
        <taxon>Pezizomycotina</taxon>
        <taxon>Eurotiomycetes</taxon>
        <taxon>Chaetothyriomycetidae</taxon>
        <taxon>Chaetothyriales</taxon>
        <taxon>Cyphellophoraceae</taxon>
        <taxon>Cyphellophora</taxon>
    </lineage>
</organism>
<dbReference type="Pfam" id="PF01694">
    <property type="entry name" value="Rhomboid"/>
    <property type="match status" value="1"/>
</dbReference>
<name>A0A0N1H6G2_9EURO</name>
<dbReference type="PANTHER" id="PTHR22936:SF69">
    <property type="entry name" value="RHOMBOID-LIKE PROTEIN"/>
    <property type="match status" value="1"/>
</dbReference>
<dbReference type="EC" id="3.4.21.105" evidence="10"/>
<dbReference type="Gene3D" id="1.20.1540.10">
    <property type="entry name" value="Rhomboid-like"/>
    <property type="match status" value="1"/>
</dbReference>
<evidence type="ECO:0000256" key="11">
    <source>
        <dbReference type="SAM" id="MobiDB-lite"/>
    </source>
</evidence>
<dbReference type="SUPFAM" id="SSF144091">
    <property type="entry name" value="Rhomboid-like"/>
    <property type="match status" value="1"/>
</dbReference>
<evidence type="ECO:0000256" key="6">
    <source>
        <dbReference type="ARBA" id="ARBA00022801"/>
    </source>
</evidence>
<feature type="compositionally biased region" description="Polar residues" evidence="11">
    <location>
        <begin position="88"/>
        <end position="100"/>
    </location>
</feature>